<sequence length="252" mass="28117">MKIRIQFAKYGKMIYIGHLDIMRYFQKALRRADVDLAYTQGYNPHPILSFAAPLGVGITSCGEYADLEVNSSGSSKEMLARLNEVMVPGMEIIDYRVLPDDAKNAMSCVAAADYCLTFREKHTPLDTFGMTSAAYLKGFEEFLQQESIVIIKETKKGTREMDIRPLIYDFCLQEKSETGDGPAIFLQVSTGSTDNLKPELVLKAYHEQTGLSWNPGDISICRLETYTNTAVSAPDCIVAPQFVPLREMGNVL</sequence>
<keyword evidence="3" id="KW-1185">Reference proteome</keyword>
<accession>A0AAE3E5J7</accession>
<dbReference type="InterPro" id="IPR018768">
    <property type="entry name" value="DUF2344"/>
</dbReference>
<dbReference type="AlphaFoldDB" id="A0AAE3E5J7"/>
<evidence type="ECO:0000313" key="3">
    <source>
        <dbReference type="Proteomes" id="UP001198200"/>
    </source>
</evidence>
<evidence type="ECO:0000259" key="1">
    <source>
        <dbReference type="Pfam" id="PF10105"/>
    </source>
</evidence>
<dbReference type="Proteomes" id="UP001198200">
    <property type="component" value="Unassembled WGS sequence"/>
</dbReference>
<comment type="caution">
    <text evidence="2">The sequence shown here is derived from an EMBL/GenBank/DDBJ whole genome shotgun (WGS) entry which is preliminary data.</text>
</comment>
<dbReference type="NCBIfam" id="TIGR03936">
    <property type="entry name" value="sam_1_link_chp"/>
    <property type="match status" value="1"/>
</dbReference>
<protein>
    <submittedName>
        <fullName evidence="2">TIGR03936 family radical SAM-associated protein</fullName>
    </submittedName>
</protein>
<organism evidence="2 3">
    <name type="scientific">Anthropogastromicrobium aceti</name>
    <dbReference type="NCBI Taxonomy" id="2981768"/>
    <lineage>
        <taxon>Bacteria</taxon>
        <taxon>Bacillati</taxon>
        <taxon>Bacillota</taxon>
        <taxon>Clostridia</taxon>
        <taxon>Lachnospirales</taxon>
        <taxon>Lachnospiraceae</taxon>
        <taxon>Anthropogastromicrobium</taxon>
    </lineage>
</organism>
<dbReference type="Pfam" id="PF10105">
    <property type="entry name" value="DUF2344"/>
    <property type="match status" value="1"/>
</dbReference>
<reference evidence="2 3" key="1">
    <citation type="submission" date="2021-10" db="EMBL/GenBank/DDBJ databases">
        <title>Anaerobic single-cell dispensing facilitates the cultivation of human gut bacteria.</title>
        <authorList>
            <person name="Afrizal A."/>
        </authorList>
    </citation>
    <scope>NUCLEOTIDE SEQUENCE [LARGE SCALE GENOMIC DNA]</scope>
    <source>
        <strain evidence="2 3">CLA-AA-H224</strain>
    </source>
</reference>
<proteinExistence type="predicted"/>
<dbReference type="EMBL" id="JAJEQN010000031">
    <property type="protein sequence ID" value="MCC2222286.1"/>
    <property type="molecule type" value="Genomic_DNA"/>
</dbReference>
<gene>
    <name evidence="2" type="ORF">LKD48_11685</name>
</gene>
<evidence type="ECO:0000313" key="2">
    <source>
        <dbReference type="EMBL" id="MCC2222286.1"/>
    </source>
</evidence>
<feature type="domain" description="DUF2344" evidence="1">
    <location>
        <begin position="2"/>
        <end position="198"/>
    </location>
</feature>
<name>A0AAE3E5J7_9FIRM</name>